<dbReference type="Gene3D" id="3.40.50.360">
    <property type="match status" value="1"/>
</dbReference>
<feature type="domain" description="Flavodoxin-like" evidence="5">
    <location>
        <begin position="387"/>
        <end position="524"/>
    </location>
</feature>
<dbReference type="InterPro" id="IPR008254">
    <property type="entry name" value="Flavodoxin/NO_synth"/>
</dbReference>
<dbReference type="InterPro" id="IPR017927">
    <property type="entry name" value="FAD-bd_FR_type"/>
</dbReference>
<reference evidence="7 8" key="1">
    <citation type="submission" date="2024-09" db="EMBL/GenBank/DDBJ databases">
        <title>Elucidation of the Bokeelamides from Bacteria Associated with Moon Snail Egg Collars.</title>
        <authorList>
            <person name="Campbell R."/>
            <person name="Piedl K."/>
            <person name="Mevers E."/>
        </authorList>
    </citation>
    <scope>NUCLEOTIDE SEQUENCE [LARGE SCALE GENOMIC DNA]</scope>
    <source>
        <strain evidence="7 8">EM133</strain>
    </source>
</reference>
<dbReference type="SUPFAM" id="SSF52343">
    <property type="entry name" value="Ferredoxin reductase-like, C-terminal NADP-linked domain"/>
    <property type="match status" value="1"/>
</dbReference>
<organism evidence="7 8">
    <name type="scientific">Ectopseudomonas khazarica</name>
    <dbReference type="NCBI Taxonomy" id="2502979"/>
    <lineage>
        <taxon>Bacteria</taxon>
        <taxon>Pseudomonadati</taxon>
        <taxon>Pseudomonadota</taxon>
        <taxon>Gammaproteobacteria</taxon>
        <taxon>Pseudomonadales</taxon>
        <taxon>Pseudomonadaceae</taxon>
        <taxon>Ectopseudomonas</taxon>
    </lineage>
</organism>
<keyword evidence="4" id="KW-0472">Membrane</keyword>
<dbReference type="SUPFAM" id="SSF52218">
    <property type="entry name" value="Flavoproteins"/>
    <property type="match status" value="1"/>
</dbReference>
<keyword evidence="3" id="KW-0249">Electron transport</keyword>
<dbReference type="Pfam" id="PF00258">
    <property type="entry name" value="Flavodoxin_1"/>
    <property type="match status" value="1"/>
</dbReference>
<dbReference type="PROSITE" id="PS50902">
    <property type="entry name" value="FLAVODOXIN_LIKE"/>
    <property type="match status" value="1"/>
</dbReference>
<keyword evidence="8" id="KW-1185">Reference proteome</keyword>
<dbReference type="Pfam" id="PF03929">
    <property type="entry name" value="PepSY_TM"/>
    <property type="match status" value="1"/>
</dbReference>
<evidence type="ECO:0000256" key="4">
    <source>
        <dbReference type="SAM" id="Phobius"/>
    </source>
</evidence>
<name>A0ABW7MBY1_9GAMM</name>
<dbReference type="Gene3D" id="2.40.30.10">
    <property type="entry name" value="Translation factors"/>
    <property type="match status" value="1"/>
</dbReference>
<feature type="transmembrane region" description="Helical" evidence="4">
    <location>
        <begin position="140"/>
        <end position="158"/>
    </location>
</feature>
<dbReference type="InterPro" id="IPR001094">
    <property type="entry name" value="Flavdoxin-like"/>
</dbReference>
<dbReference type="InterPro" id="IPR023173">
    <property type="entry name" value="NADPH_Cyt_P450_Rdtase_alpha"/>
</dbReference>
<dbReference type="PRINTS" id="PR00371">
    <property type="entry name" value="FPNCR"/>
</dbReference>
<dbReference type="CDD" id="cd06200">
    <property type="entry name" value="SiR_like1"/>
    <property type="match status" value="1"/>
</dbReference>
<feature type="domain" description="FAD-binding FR-type" evidence="6">
    <location>
        <begin position="537"/>
        <end position="704"/>
    </location>
</feature>
<sequence length="843" mass="92783">MFKKIIFQLHWFFGISAGLVLAVMGITGALYSFEGEITRALNVERWQIEPSEQGHLAPRELVSRIEAATADRVTGLWVDTRHDGPGMAFLAPPPGERRGPRIAFDPYTGEVLAEPIGQDFFHLMLMLHRFLSMGEVGKQITAASTLALIFFCLSGLYLRWPRKALNWRTWLTLDWKKKGRGFNWDLHAVAGTWVLLFYLCAGLTGLYWSYEWYREGLTLMLSDTAPEKRGEGRGRGGRDAGNGPAPEVDYDAVWQSIQQAAGPGLVAWNLRLPAVAGQPGTVFYMLDGADHVRAFNQFQIDPKSGSVSRHERYADKSFKAQLLASVYALHVGEYFGMPGRILMMLATAAMPLFFITGWLLYLDRRRKKRAALAARSSLKDADSAAGWLVGFASQSGFAEQLAWQSAGQLQAAGIPVRVEPLSRLDADSLRQTQKALFVVSTFGDGEAPDAAQGFERKVLAGSVPLEQLSYAVLALGDRQYQHFCGFARRIDAWLGLQGARPLFDSIEVDGADQAALQRWQQQLSDLTGAAPMRFEETPWQNWTLAERRLLNHGSQGAPVYFIGLTPPAQSDWQAGDILEIRPRHGAAAVQAWLQHSGFDGSEPVTLDGQATSLREALAERQLPGSFAHLVGLHAQALVDALVPLGARDYSIASVAADGVLQLIVRQAVQAGGRLGLGSGWLSEYLPVGGQLLARVRRNTGFHLPEDDRPLILIGNGTGLAGLRSLLRARALAGQGRNWLLFGERSRACDFFCGDELQAALEAGDLQYLDLAFSRDQARKHYVQDLLREHSARLHAWLDEGAAIYVCGSLDGMAGGVDVALREVLGDECVQQLVEDGRYRRDVY</sequence>
<protein>
    <submittedName>
        <fullName evidence="7">PepSY domain-containing protein</fullName>
    </submittedName>
</protein>
<dbReference type="InterPro" id="IPR029039">
    <property type="entry name" value="Flavoprotein-like_sf"/>
</dbReference>
<proteinExistence type="predicted"/>
<dbReference type="Gene3D" id="1.20.990.10">
    <property type="entry name" value="NADPH-cytochrome p450 Reductase, Chain A, domain 3"/>
    <property type="match status" value="1"/>
</dbReference>
<keyword evidence="4" id="KW-0812">Transmembrane</keyword>
<dbReference type="SUPFAM" id="SSF63380">
    <property type="entry name" value="Riboflavin synthase domain-like"/>
    <property type="match status" value="1"/>
</dbReference>
<evidence type="ECO:0000313" key="8">
    <source>
        <dbReference type="Proteomes" id="UP001609932"/>
    </source>
</evidence>
<evidence type="ECO:0000256" key="1">
    <source>
        <dbReference type="ARBA" id="ARBA00022630"/>
    </source>
</evidence>
<dbReference type="InterPro" id="IPR001433">
    <property type="entry name" value="OxRdtase_FAD/NAD-bd"/>
</dbReference>
<dbReference type="InterPro" id="IPR017938">
    <property type="entry name" value="Riboflavin_synthase-like_b-brl"/>
</dbReference>
<dbReference type="PANTHER" id="PTHR34219:SF3">
    <property type="entry name" value="BLL7967 PROTEIN"/>
    <property type="match status" value="1"/>
</dbReference>
<evidence type="ECO:0000256" key="3">
    <source>
        <dbReference type="ARBA" id="ARBA00022982"/>
    </source>
</evidence>
<evidence type="ECO:0000259" key="6">
    <source>
        <dbReference type="PROSITE" id="PS51384"/>
    </source>
</evidence>
<evidence type="ECO:0000259" key="5">
    <source>
        <dbReference type="PROSITE" id="PS50902"/>
    </source>
</evidence>
<evidence type="ECO:0000313" key="7">
    <source>
        <dbReference type="EMBL" id="MFH6598965.1"/>
    </source>
</evidence>
<feature type="transmembrane region" description="Helical" evidence="4">
    <location>
        <begin position="12"/>
        <end position="33"/>
    </location>
</feature>
<dbReference type="PANTHER" id="PTHR34219">
    <property type="entry name" value="IRON-REGULATED INNER MEMBRANE PROTEIN-RELATED"/>
    <property type="match status" value="1"/>
</dbReference>
<gene>
    <name evidence="7" type="ORF">ACEVAQ_09610</name>
</gene>
<dbReference type="EMBL" id="JBHEGD010000001">
    <property type="protein sequence ID" value="MFH6598965.1"/>
    <property type="molecule type" value="Genomic_DNA"/>
</dbReference>
<comment type="caution">
    <text evidence="7">The sequence shown here is derived from an EMBL/GenBank/DDBJ whole genome shotgun (WGS) entry which is preliminary data.</text>
</comment>
<dbReference type="Proteomes" id="UP001609932">
    <property type="component" value="Unassembled WGS sequence"/>
</dbReference>
<keyword evidence="1" id="KW-0285">Flavoprotein</keyword>
<dbReference type="InterPro" id="IPR005625">
    <property type="entry name" value="PepSY-ass_TM"/>
</dbReference>
<accession>A0ABW7MBY1</accession>
<dbReference type="InterPro" id="IPR001709">
    <property type="entry name" value="Flavoprot_Pyr_Nucl_cyt_Rdtase"/>
</dbReference>
<keyword evidence="3" id="KW-0813">Transport</keyword>
<keyword evidence="4" id="KW-1133">Transmembrane helix</keyword>
<keyword evidence="2" id="KW-0288">FMN</keyword>
<dbReference type="PROSITE" id="PS51384">
    <property type="entry name" value="FAD_FR"/>
    <property type="match status" value="1"/>
</dbReference>
<dbReference type="RefSeq" id="WP_395272741.1">
    <property type="nucleotide sequence ID" value="NZ_JBHEGD010000001.1"/>
</dbReference>
<dbReference type="PRINTS" id="PR00369">
    <property type="entry name" value="FLAVODOXIN"/>
</dbReference>
<dbReference type="InterPro" id="IPR039261">
    <property type="entry name" value="FNR_nucleotide-bd"/>
</dbReference>
<feature type="transmembrane region" description="Helical" evidence="4">
    <location>
        <begin position="341"/>
        <end position="362"/>
    </location>
</feature>
<evidence type="ECO:0000256" key="2">
    <source>
        <dbReference type="ARBA" id="ARBA00022643"/>
    </source>
</evidence>
<feature type="transmembrane region" description="Helical" evidence="4">
    <location>
        <begin position="186"/>
        <end position="210"/>
    </location>
</feature>
<dbReference type="Pfam" id="PF00175">
    <property type="entry name" value="NAD_binding_1"/>
    <property type="match status" value="1"/>
</dbReference>
<dbReference type="Gene3D" id="3.40.50.80">
    <property type="entry name" value="Nucleotide-binding domain of ferredoxin-NADP reductase (FNR) module"/>
    <property type="match status" value="1"/>
</dbReference>